<accession>A0AAU7X629</accession>
<evidence type="ECO:0000313" key="1">
    <source>
        <dbReference type="EMBL" id="XBY43564.1"/>
    </source>
</evidence>
<evidence type="ECO:0008006" key="2">
    <source>
        <dbReference type="Google" id="ProtNLM"/>
    </source>
</evidence>
<organism evidence="1">
    <name type="scientific">Methyloraptor flagellatus</name>
    <dbReference type="NCBI Taxonomy" id="3162530"/>
    <lineage>
        <taxon>Bacteria</taxon>
        <taxon>Pseudomonadati</taxon>
        <taxon>Pseudomonadota</taxon>
        <taxon>Alphaproteobacteria</taxon>
        <taxon>Hyphomicrobiales</taxon>
        <taxon>Ancalomicrobiaceae</taxon>
        <taxon>Methyloraptor</taxon>
    </lineage>
</organism>
<dbReference type="AlphaFoldDB" id="A0AAU7X629"/>
<gene>
    <name evidence="1" type="ORF">ABS361_15935</name>
</gene>
<proteinExistence type="predicted"/>
<dbReference type="KEGG" id="mflg:ABS361_15935"/>
<name>A0AAU7X629_9HYPH</name>
<reference evidence="1" key="1">
    <citation type="submission" date="2024-06" db="EMBL/GenBank/DDBJ databases">
        <title>Methylostella associata gen. nov., sp. nov., a novel Ancalomicrobiaceae-affiliated facultatively methylotrophic bacteria that feed on methanotrophs of the genus Methylococcus.</title>
        <authorList>
            <person name="Saltykova V."/>
            <person name="Danilova O.V."/>
            <person name="Oshkin I.Y."/>
            <person name="Belova S.E."/>
            <person name="Pimenov N.V."/>
            <person name="Dedysh S.N."/>
        </authorList>
    </citation>
    <scope>NUCLEOTIDE SEQUENCE</scope>
    <source>
        <strain evidence="1">S20</strain>
    </source>
</reference>
<sequence length="106" mass="11389">MNEITERPDASADQVAMTIRGIQSTRGLLIQALAGTDKLTLQFPDDAPVDLSFVQLVEAARSTAQRDGKSLSLAKPAGANIRRVLERGGFLTGAPDAARFWLHQEG</sequence>
<protein>
    <recommendedName>
        <fullName evidence="2">STAS domain-containing protein</fullName>
    </recommendedName>
</protein>
<dbReference type="RefSeq" id="WP_407048664.1">
    <property type="nucleotide sequence ID" value="NZ_CP158568.1"/>
</dbReference>
<dbReference type="EMBL" id="CP158568">
    <property type="protein sequence ID" value="XBY43564.1"/>
    <property type="molecule type" value="Genomic_DNA"/>
</dbReference>